<keyword evidence="9" id="KW-1185">Reference proteome</keyword>
<keyword evidence="4" id="KW-0238">DNA-binding</keyword>
<dbReference type="Gene3D" id="1.10.1740.10">
    <property type="match status" value="1"/>
</dbReference>
<keyword evidence="3" id="KW-0731">Sigma factor</keyword>
<dbReference type="GO" id="GO:0000428">
    <property type="term" value="C:DNA-directed RNA polymerase complex"/>
    <property type="evidence" value="ECO:0007669"/>
    <property type="project" value="UniProtKB-KW"/>
</dbReference>
<dbReference type="InterPro" id="IPR007630">
    <property type="entry name" value="RNA_pol_sigma70_r4"/>
</dbReference>
<dbReference type="InterPro" id="IPR013325">
    <property type="entry name" value="RNA_pol_sigma_r2"/>
</dbReference>
<dbReference type="InterPro" id="IPR013324">
    <property type="entry name" value="RNA_pol_sigma_r3/r4-like"/>
</dbReference>
<dbReference type="CDD" id="cd06171">
    <property type="entry name" value="Sigma70_r4"/>
    <property type="match status" value="1"/>
</dbReference>
<dbReference type="RefSeq" id="WP_204003588.1">
    <property type="nucleotide sequence ID" value="NZ_BOPB01000031.1"/>
</dbReference>
<dbReference type="InterPro" id="IPR036388">
    <property type="entry name" value="WH-like_DNA-bd_sf"/>
</dbReference>
<dbReference type="PANTHER" id="PTHR43133">
    <property type="entry name" value="RNA POLYMERASE ECF-TYPE SIGMA FACTO"/>
    <property type="match status" value="1"/>
</dbReference>
<feature type="domain" description="RNA polymerase sigma-70 region 2" evidence="6">
    <location>
        <begin position="20"/>
        <end position="85"/>
    </location>
</feature>
<dbReference type="Proteomes" id="UP000643165">
    <property type="component" value="Unassembled WGS sequence"/>
</dbReference>
<keyword evidence="2" id="KW-0805">Transcription regulation</keyword>
<name>A0ABQ4J222_9ACTN</name>
<dbReference type="InterPro" id="IPR039425">
    <property type="entry name" value="RNA_pol_sigma-70-like"/>
</dbReference>
<evidence type="ECO:0000256" key="2">
    <source>
        <dbReference type="ARBA" id="ARBA00023015"/>
    </source>
</evidence>
<reference evidence="8 9" key="1">
    <citation type="submission" date="2021-01" db="EMBL/GenBank/DDBJ databases">
        <title>Whole genome shotgun sequence of Verrucosispora lutea NBRC 106530.</title>
        <authorList>
            <person name="Komaki H."/>
            <person name="Tamura T."/>
        </authorList>
    </citation>
    <scope>NUCLEOTIDE SEQUENCE [LARGE SCALE GENOMIC DNA]</scope>
    <source>
        <strain evidence="8 9">NBRC 106530</strain>
    </source>
</reference>
<evidence type="ECO:0000259" key="7">
    <source>
        <dbReference type="Pfam" id="PF04545"/>
    </source>
</evidence>
<dbReference type="SUPFAM" id="SSF88946">
    <property type="entry name" value="Sigma2 domain of RNA polymerase sigma factors"/>
    <property type="match status" value="1"/>
</dbReference>
<dbReference type="InterPro" id="IPR014325">
    <property type="entry name" value="RNA_pol_sigma-E_actinobac"/>
</dbReference>
<dbReference type="InterPro" id="IPR014284">
    <property type="entry name" value="RNA_pol_sigma-70_dom"/>
</dbReference>
<evidence type="ECO:0000259" key="6">
    <source>
        <dbReference type="Pfam" id="PF04542"/>
    </source>
</evidence>
<dbReference type="NCBIfam" id="TIGR02937">
    <property type="entry name" value="sigma70-ECF"/>
    <property type="match status" value="1"/>
</dbReference>
<evidence type="ECO:0000313" key="8">
    <source>
        <dbReference type="EMBL" id="GIJ24211.1"/>
    </source>
</evidence>
<dbReference type="Pfam" id="PF04542">
    <property type="entry name" value="Sigma70_r2"/>
    <property type="match status" value="1"/>
</dbReference>
<protein>
    <submittedName>
        <fullName evidence="8">DNA-directed RNA polymerase sigma-70 factor</fullName>
    </submittedName>
</protein>
<dbReference type="NCBIfam" id="TIGR02983">
    <property type="entry name" value="SigE-fam_strep"/>
    <property type="match status" value="1"/>
</dbReference>
<dbReference type="Pfam" id="PF04545">
    <property type="entry name" value="Sigma70_r4"/>
    <property type="match status" value="1"/>
</dbReference>
<gene>
    <name evidence="8" type="ORF">Vlu01_48350</name>
</gene>
<keyword evidence="5" id="KW-0804">Transcription</keyword>
<accession>A0ABQ4J222</accession>
<dbReference type="PANTHER" id="PTHR43133:SF50">
    <property type="entry name" value="ECF RNA POLYMERASE SIGMA FACTOR SIGM"/>
    <property type="match status" value="1"/>
</dbReference>
<keyword evidence="8" id="KW-0240">DNA-directed RNA polymerase</keyword>
<organism evidence="8 9">
    <name type="scientific">Micromonospora lutea</name>
    <dbReference type="NCBI Taxonomy" id="419825"/>
    <lineage>
        <taxon>Bacteria</taxon>
        <taxon>Bacillati</taxon>
        <taxon>Actinomycetota</taxon>
        <taxon>Actinomycetes</taxon>
        <taxon>Micromonosporales</taxon>
        <taxon>Micromonosporaceae</taxon>
        <taxon>Micromonospora</taxon>
    </lineage>
</organism>
<evidence type="ECO:0000256" key="5">
    <source>
        <dbReference type="ARBA" id="ARBA00023163"/>
    </source>
</evidence>
<feature type="domain" description="RNA polymerase sigma-70 region 4" evidence="7">
    <location>
        <begin position="117"/>
        <end position="165"/>
    </location>
</feature>
<comment type="caution">
    <text evidence="8">The sequence shown here is derived from an EMBL/GenBank/DDBJ whole genome shotgun (WGS) entry which is preliminary data.</text>
</comment>
<dbReference type="SUPFAM" id="SSF88659">
    <property type="entry name" value="Sigma3 and sigma4 domains of RNA polymerase sigma factors"/>
    <property type="match status" value="1"/>
</dbReference>
<evidence type="ECO:0000313" key="9">
    <source>
        <dbReference type="Proteomes" id="UP000643165"/>
    </source>
</evidence>
<comment type="similarity">
    <text evidence="1">Belongs to the sigma-70 factor family. ECF subfamily.</text>
</comment>
<dbReference type="EMBL" id="BOPB01000031">
    <property type="protein sequence ID" value="GIJ24211.1"/>
    <property type="molecule type" value="Genomic_DNA"/>
</dbReference>
<sequence>MFGREEADVDVPAPDFDAFVRARTPALLRSAYLLTGDQHLAEDLVQSALGLTHRAWKNLHATGNAEAYTRKTMYHLQVSRWRRRRVVEAFAGDVPDWSGVEADHAEQTVLRLSLRSALSRLTPKQRAVVVLRFFDDLTEVQAAETLGVSVGTIKSQTAKALERLRVLAPELDGLNMTGGAR</sequence>
<dbReference type="Gene3D" id="1.10.10.10">
    <property type="entry name" value="Winged helix-like DNA-binding domain superfamily/Winged helix DNA-binding domain"/>
    <property type="match status" value="1"/>
</dbReference>
<evidence type="ECO:0000256" key="3">
    <source>
        <dbReference type="ARBA" id="ARBA00023082"/>
    </source>
</evidence>
<dbReference type="InterPro" id="IPR007627">
    <property type="entry name" value="RNA_pol_sigma70_r2"/>
</dbReference>
<evidence type="ECO:0000256" key="1">
    <source>
        <dbReference type="ARBA" id="ARBA00010641"/>
    </source>
</evidence>
<proteinExistence type="inferred from homology"/>
<evidence type="ECO:0000256" key="4">
    <source>
        <dbReference type="ARBA" id="ARBA00023125"/>
    </source>
</evidence>